<sequence length="231" mass="27399">MYTNYEIIFLSNEWIINSVFTLLFMVLFLLLGKYSGKEQRAQIAYVFVYIFIGVYVIYHIMHYLDGTWSLSKRLPLHLCGISSVLVCVIMFLKKRQLAFEFLFYCGILGGINSLLTPLIDNYTGGNFFYIEYYYSHSSIIIFPLYLFYYMDMKLSKYSWLKTFLILNILLVIIMPLDFLLGANYMYLVDPPAVNHPLVSGEWPYYLINFEFFVFLLLYFTYSLFKVSFLKN</sequence>
<evidence type="ECO:0000313" key="2">
    <source>
        <dbReference type="EMBL" id="SUZ63118.1"/>
    </source>
</evidence>
<feature type="transmembrane region" description="Helical" evidence="1">
    <location>
        <begin position="43"/>
        <end position="62"/>
    </location>
</feature>
<feature type="transmembrane region" description="Helical" evidence="1">
    <location>
        <begin position="202"/>
        <end position="224"/>
    </location>
</feature>
<feature type="transmembrane region" description="Helical" evidence="1">
    <location>
        <begin position="74"/>
        <end position="92"/>
    </location>
</feature>
<dbReference type="InterPro" id="IPR011737">
    <property type="entry name" value="CHP02206_TP0381"/>
</dbReference>
<gene>
    <name evidence="2" type="ORF">METZ01_LOCUS15972</name>
</gene>
<dbReference type="EMBL" id="UINC01000908">
    <property type="protein sequence ID" value="SUZ63118.1"/>
    <property type="molecule type" value="Genomic_DNA"/>
</dbReference>
<feature type="transmembrane region" description="Helical" evidence="1">
    <location>
        <begin position="14"/>
        <end position="31"/>
    </location>
</feature>
<evidence type="ECO:0008006" key="3">
    <source>
        <dbReference type="Google" id="ProtNLM"/>
    </source>
</evidence>
<organism evidence="2">
    <name type="scientific">marine metagenome</name>
    <dbReference type="NCBI Taxonomy" id="408172"/>
    <lineage>
        <taxon>unclassified sequences</taxon>
        <taxon>metagenomes</taxon>
        <taxon>ecological metagenomes</taxon>
    </lineage>
</organism>
<keyword evidence="1" id="KW-1133">Transmembrane helix</keyword>
<dbReference type="NCBIfam" id="TIGR02206">
    <property type="entry name" value="intg_mem_TP0381"/>
    <property type="match status" value="1"/>
</dbReference>
<reference evidence="2" key="1">
    <citation type="submission" date="2018-05" db="EMBL/GenBank/DDBJ databases">
        <authorList>
            <person name="Lanie J.A."/>
            <person name="Ng W.-L."/>
            <person name="Kazmierczak K.M."/>
            <person name="Andrzejewski T.M."/>
            <person name="Davidsen T.M."/>
            <person name="Wayne K.J."/>
            <person name="Tettelin H."/>
            <person name="Glass J.I."/>
            <person name="Rusch D."/>
            <person name="Podicherti R."/>
            <person name="Tsui H.-C.T."/>
            <person name="Winkler M.E."/>
        </authorList>
    </citation>
    <scope>NUCLEOTIDE SEQUENCE</scope>
</reference>
<dbReference type="AlphaFoldDB" id="A0A381PA65"/>
<proteinExistence type="predicted"/>
<keyword evidence="1" id="KW-0812">Transmembrane</keyword>
<feature type="transmembrane region" description="Helical" evidence="1">
    <location>
        <begin position="132"/>
        <end position="150"/>
    </location>
</feature>
<evidence type="ECO:0000256" key="1">
    <source>
        <dbReference type="SAM" id="Phobius"/>
    </source>
</evidence>
<name>A0A381PA65_9ZZZZ</name>
<keyword evidence="1" id="KW-0472">Membrane</keyword>
<dbReference type="Pfam" id="PF14808">
    <property type="entry name" value="TMEM164"/>
    <property type="match status" value="1"/>
</dbReference>
<feature type="transmembrane region" description="Helical" evidence="1">
    <location>
        <begin position="162"/>
        <end position="182"/>
    </location>
</feature>
<protein>
    <recommendedName>
        <fullName evidence="3">TIGR02206 family membrane protein</fullName>
    </recommendedName>
</protein>
<feature type="transmembrane region" description="Helical" evidence="1">
    <location>
        <begin position="101"/>
        <end position="120"/>
    </location>
</feature>
<accession>A0A381PA65</accession>